<feature type="coiled-coil region" evidence="1">
    <location>
        <begin position="216"/>
        <end position="243"/>
    </location>
</feature>
<keyword evidence="3" id="KW-0378">Hydrolase</keyword>
<dbReference type="AlphaFoldDB" id="A0A977KUV8"/>
<accession>A0A977KUV8</accession>
<keyword evidence="3" id="KW-0255">Endonuclease</keyword>
<dbReference type="Gene3D" id="3.90.1570.10">
    <property type="entry name" value="tt1808, chain A"/>
    <property type="match status" value="1"/>
</dbReference>
<organism evidence="3">
    <name type="scientific">Woronichinia naegeliana WA131</name>
    <dbReference type="NCBI Taxonomy" id="2824559"/>
    <lineage>
        <taxon>Bacteria</taxon>
        <taxon>Bacillati</taxon>
        <taxon>Cyanobacteriota</taxon>
        <taxon>Cyanophyceae</taxon>
        <taxon>Synechococcales</taxon>
        <taxon>Coelosphaeriaceae</taxon>
        <taxon>Woronichinia</taxon>
    </lineage>
</organism>
<dbReference type="Pfam" id="PF05685">
    <property type="entry name" value="Uma2"/>
    <property type="match status" value="1"/>
</dbReference>
<dbReference type="InterPro" id="IPR008538">
    <property type="entry name" value="Uma2"/>
</dbReference>
<gene>
    <name evidence="3" type="ORF">KA717_22355</name>
</gene>
<dbReference type="GO" id="GO:0004519">
    <property type="term" value="F:endonuclease activity"/>
    <property type="evidence" value="ECO:0007669"/>
    <property type="project" value="UniProtKB-KW"/>
</dbReference>
<dbReference type="EMBL" id="CP073041">
    <property type="protein sequence ID" value="UXE58755.1"/>
    <property type="molecule type" value="Genomic_DNA"/>
</dbReference>
<dbReference type="PANTHER" id="PTHR33352:SF3">
    <property type="entry name" value="SLR1612 PROTEIN"/>
    <property type="match status" value="1"/>
</dbReference>
<dbReference type="InterPro" id="IPR012296">
    <property type="entry name" value="Nuclease_put_TT1808"/>
</dbReference>
<name>A0A977KUV8_9CYAN</name>
<feature type="domain" description="Putative restriction endonuclease" evidence="2">
    <location>
        <begin position="33"/>
        <end position="174"/>
    </location>
</feature>
<proteinExistence type="predicted"/>
<keyword evidence="3" id="KW-0540">Nuclease</keyword>
<dbReference type="KEGG" id="wna:KA717_22355"/>
<keyword evidence="1" id="KW-0175">Coiled coil</keyword>
<protein>
    <submittedName>
        <fullName evidence="3">Uma2 family endonuclease</fullName>
    </submittedName>
</protein>
<evidence type="ECO:0000259" key="2">
    <source>
        <dbReference type="Pfam" id="PF05685"/>
    </source>
</evidence>
<dbReference type="Proteomes" id="UP001065613">
    <property type="component" value="Chromosome"/>
</dbReference>
<reference evidence="3" key="1">
    <citation type="submission" date="2021-04" db="EMBL/GenBank/DDBJ databases">
        <title>Genome sequence of Woronichinia naegeliana from Washington state freshwater lake bloom.</title>
        <authorList>
            <person name="Dreher T.W."/>
        </authorList>
    </citation>
    <scope>NUCLEOTIDE SEQUENCE</scope>
    <source>
        <strain evidence="3">WA131</strain>
    </source>
</reference>
<evidence type="ECO:0000313" key="3">
    <source>
        <dbReference type="EMBL" id="UXE58755.1"/>
    </source>
</evidence>
<sequence>MTIASIRSPLQISWELLPDDYPLPDDPVDNIDQPLLAEALRESLDLAHQLPSQGFVATNFGICTQVNDKFVIKAPDWVYIPRTESQRSRRRSYTPQREGDLPLIVMEFLSETEGGEYSVNPNYPYGKWYFYERILQVPYYCIFEPERGRLEVYRLTDGRYQMVKADELERYRIAPLNLDLGVWQGDAKGTLRARSQRSGYWLRWWDSEGNLLLWGAERIEQERQNTEQERQRADRLAEQLKALGIDPETIL</sequence>
<dbReference type="PANTHER" id="PTHR33352">
    <property type="entry name" value="SLR1095 PROTEIN"/>
    <property type="match status" value="1"/>
</dbReference>
<evidence type="ECO:0000256" key="1">
    <source>
        <dbReference type="SAM" id="Coils"/>
    </source>
</evidence>